<dbReference type="PANTHER" id="PTHR24373">
    <property type="entry name" value="SLIT RELATED LEUCINE-RICH REPEAT NEURONAL PROTEIN"/>
    <property type="match status" value="1"/>
</dbReference>
<dbReference type="EMBL" id="CAJPWZ010000550">
    <property type="protein sequence ID" value="CAG2196227.1"/>
    <property type="molecule type" value="Genomic_DNA"/>
</dbReference>
<evidence type="ECO:0000256" key="2">
    <source>
        <dbReference type="ARBA" id="ARBA00022729"/>
    </source>
</evidence>
<protein>
    <submittedName>
        <fullName evidence="5">Uncharacterized protein</fullName>
    </submittedName>
</protein>
<keyword evidence="1" id="KW-0433">Leucine-rich repeat</keyword>
<proteinExistence type="predicted"/>
<dbReference type="InterPro" id="IPR001611">
    <property type="entry name" value="Leu-rich_rpt"/>
</dbReference>
<dbReference type="AlphaFoldDB" id="A0A8S3QSS6"/>
<reference evidence="5" key="1">
    <citation type="submission" date="2021-03" db="EMBL/GenBank/DDBJ databases">
        <authorList>
            <person name="Bekaert M."/>
        </authorList>
    </citation>
    <scope>NUCLEOTIDE SEQUENCE</scope>
</reference>
<evidence type="ECO:0000256" key="4">
    <source>
        <dbReference type="SAM" id="SignalP"/>
    </source>
</evidence>
<comment type="caution">
    <text evidence="5">The sequence shown here is derived from an EMBL/GenBank/DDBJ whole genome shotgun (WGS) entry which is preliminary data.</text>
</comment>
<dbReference type="Pfam" id="PF13855">
    <property type="entry name" value="LRR_8"/>
    <property type="match status" value="1"/>
</dbReference>
<keyword evidence="2 4" id="KW-0732">Signal</keyword>
<keyword evidence="6" id="KW-1185">Reference proteome</keyword>
<evidence type="ECO:0000313" key="6">
    <source>
        <dbReference type="Proteomes" id="UP000683360"/>
    </source>
</evidence>
<feature type="signal peptide" evidence="4">
    <location>
        <begin position="1"/>
        <end position="21"/>
    </location>
</feature>
<name>A0A8S3QSS6_MYTED</name>
<gene>
    <name evidence="5" type="ORF">MEDL_11175</name>
</gene>
<sequence length="533" mass="61589">MLLTQRLFFLCVKCILSFAYSRHCDITIRVNDIRCDCSSRNVTFIPAECPRNTTDLLLMENNFNSLVTETFTRYTQLRSLDMSSCNISAIDKSAFEQLTHLTELNLFDNPMKTFQGNIFAPLVDLQVLHISHNLLSTYPREAWSDVLNLTKVFTYGGPSNGSFAEIFSVMKNLHYFHCDYEGYVIHNYTFDSFKRTPLKYLCINGGIREIEIDTFAPLEVLSSLSTLGQRFSKLSNTLQALRVFENRQMDELDLSDNFKSYGEYVISADLFAYIGNICVKRLSLRDNDIRLIDASAFQKMKYRNCLETLDLSKNKFDFHQEYIFLYFNFFINIKRIDMSLISGNFIQNVQKQKSDSSRRTRDHSLKTDTPKDYSIRLPSSLEFLNASFIIGHDFGMINSITFKGITRLKIIDFTNTSLADCNYTFNGLQNVVILNVSHFKCGLLKPNLLKSAVNLEQLIMQSSSLSVGLKEDHQGKFLDGLKHLQYIDFSRNAFEDQFRTSTFKSQLDSLQCLILEGNFFHKYSIKSRRLEHS</sequence>
<evidence type="ECO:0000256" key="3">
    <source>
        <dbReference type="ARBA" id="ARBA00022737"/>
    </source>
</evidence>
<evidence type="ECO:0000256" key="1">
    <source>
        <dbReference type="ARBA" id="ARBA00022614"/>
    </source>
</evidence>
<accession>A0A8S3QSS6</accession>
<dbReference type="InterPro" id="IPR032675">
    <property type="entry name" value="LRR_dom_sf"/>
</dbReference>
<dbReference type="GO" id="GO:0031012">
    <property type="term" value="C:extracellular matrix"/>
    <property type="evidence" value="ECO:0007669"/>
    <property type="project" value="TreeGrafter"/>
</dbReference>
<dbReference type="SMART" id="SM00369">
    <property type="entry name" value="LRR_TYP"/>
    <property type="match status" value="4"/>
</dbReference>
<dbReference type="GO" id="GO:0005615">
    <property type="term" value="C:extracellular space"/>
    <property type="evidence" value="ECO:0007669"/>
    <property type="project" value="TreeGrafter"/>
</dbReference>
<dbReference type="SUPFAM" id="SSF52058">
    <property type="entry name" value="L domain-like"/>
    <property type="match status" value="2"/>
</dbReference>
<keyword evidence="3" id="KW-0677">Repeat</keyword>
<dbReference type="Gene3D" id="3.80.10.10">
    <property type="entry name" value="Ribonuclease Inhibitor"/>
    <property type="match status" value="3"/>
</dbReference>
<dbReference type="PANTHER" id="PTHR24373:SF275">
    <property type="entry name" value="TIR DOMAIN-CONTAINING PROTEIN"/>
    <property type="match status" value="1"/>
</dbReference>
<dbReference type="InterPro" id="IPR003591">
    <property type="entry name" value="Leu-rich_rpt_typical-subtyp"/>
</dbReference>
<evidence type="ECO:0000313" key="5">
    <source>
        <dbReference type="EMBL" id="CAG2196227.1"/>
    </source>
</evidence>
<dbReference type="Proteomes" id="UP000683360">
    <property type="component" value="Unassembled WGS sequence"/>
</dbReference>
<dbReference type="InterPro" id="IPR050328">
    <property type="entry name" value="Dev_Immune_Receptor"/>
</dbReference>
<feature type="chain" id="PRO_5035719909" evidence="4">
    <location>
        <begin position="22"/>
        <end position="533"/>
    </location>
</feature>
<dbReference type="OrthoDB" id="6087380at2759"/>
<organism evidence="5 6">
    <name type="scientific">Mytilus edulis</name>
    <name type="common">Blue mussel</name>
    <dbReference type="NCBI Taxonomy" id="6550"/>
    <lineage>
        <taxon>Eukaryota</taxon>
        <taxon>Metazoa</taxon>
        <taxon>Spiralia</taxon>
        <taxon>Lophotrochozoa</taxon>
        <taxon>Mollusca</taxon>
        <taxon>Bivalvia</taxon>
        <taxon>Autobranchia</taxon>
        <taxon>Pteriomorphia</taxon>
        <taxon>Mytilida</taxon>
        <taxon>Mytiloidea</taxon>
        <taxon>Mytilidae</taxon>
        <taxon>Mytilinae</taxon>
        <taxon>Mytilus</taxon>
    </lineage>
</organism>